<comment type="subcellular location">
    <subcellularLocation>
        <location evidence="2">Cell membrane</location>
        <topology evidence="2">Lipid-anchor</topology>
    </subcellularLocation>
</comment>
<dbReference type="GO" id="GO:0015562">
    <property type="term" value="F:efflux transmembrane transporter activity"/>
    <property type="evidence" value="ECO:0007669"/>
    <property type="project" value="InterPro"/>
</dbReference>
<name>A0A4P8IV43_9BURK</name>
<feature type="region of interest" description="Disordered" evidence="3">
    <location>
        <begin position="505"/>
        <end position="531"/>
    </location>
</feature>
<keyword evidence="2" id="KW-0564">Palmitate</keyword>
<feature type="compositionally biased region" description="Polar residues" evidence="3">
    <location>
        <begin position="509"/>
        <end position="522"/>
    </location>
</feature>
<dbReference type="Pfam" id="PF02321">
    <property type="entry name" value="OEP"/>
    <property type="match status" value="2"/>
</dbReference>
<evidence type="ECO:0000256" key="3">
    <source>
        <dbReference type="SAM" id="MobiDB-lite"/>
    </source>
</evidence>
<comment type="similarity">
    <text evidence="1 2">Belongs to the outer membrane factor (OMF) (TC 1.B.17) family.</text>
</comment>
<dbReference type="OrthoDB" id="9770517at2"/>
<keyword evidence="2" id="KW-0449">Lipoprotein</keyword>
<dbReference type="Gene3D" id="2.20.200.10">
    <property type="entry name" value="Outer membrane efflux proteins (OEP)"/>
    <property type="match status" value="1"/>
</dbReference>
<evidence type="ECO:0000313" key="5">
    <source>
        <dbReference type="Proteomes" id="UP000298656"/>
    </source>
</evidence>
<dbReference type="Proteomes" id="UP000298656">
    <property type="component" value="Chromosome 2"/>
</dbReference>
<evidence type="ECO:0000256" key="1">
    <source>
        <dbReference type="ARBA" id="ARBA00007613"/>
    </source>
</evidence>
<dbReference type="GO" id="GO:0005886">
    <property type="term" value="C:plasma membrane"/>
    <property type="evidence" value="ECO:0007669"/>
    <property type="project" value="UniProtKB-SubCell"/>
</dbReference>
<dbReference type="AlphaFoldDB" id="A0A4P8IV43"/>
<evidence type="ECO:0000256" key="2">
    <source>
        <dbReference type="RuleBase" id="RU362097"/>
    </source>
</evidence>
<reference evidence="4 5" key="1">
    <citation type="submission" date="2019-05" db="EMBL/GenBank/DDBJ databases">
        <title>Burkholderia sp. DHOD12, isolated from subtropical forest soil.</title>
        <authorList>
            <person name="Gao Z.-H."/>
            <person name="Qiu L.-H."/>
        </authorList>
    </citation>
    <scope>NUCLEOTIDE SEQUENCE [LARGE SCALE GENOMIC DNA]</scope>
    <source>
        <strain evidence="4 5">DHOD12</strain>
    </source>
</reference>
<organism evidence="4 5">
    <name type="scientific">Trinickia violacea</name>
    <dbReference type="NCBI Taxonomy" id="2571746"/>
    <lineage>
        <taxon>Bacteria</taxon>
        <taxon>Pseudomonadati</taxon>
        <taxon>Pseudomonadota</taxon>
        <taxon>Betaproteobacteria</taxon>
        <taxon>Burkholderiales</taxon>
        <taxon>Burkholderiaceae</taxon>
        <taxon>Trinickia</taxon>
    </lineage>
</organism>
<sequence length="531" mass="56625">MKTDPQTVGFAARGVARPGWRRLCGGVALAIVVSLAGCLAGPDYRKPEVQIPQGFKEGVDWQRAEANPAASLSSTWWRMYQDATLDDLVERSLNANQSIVAAEAAYRVALATVEANTASLFPVVTGSLSGSRTGFGSGVTQLPSGSSSVAGSGGRVVNSASALVSASWELDLWGSIRRAIESAKESAQASDAQLAGERLSIEASVVIDYFALRQGDYDIKSLTRQQEIDSRIFDMTQASYREGAASSDQVLVAQDNLEAVVAELQTTKIAREQDEHALAVLAGVPPADFAIPPDPDHAFVTPDVPLGLPSELLERRYDVVSAERTAAAANARIGVAEAAFFPSVTLSAEGGFQHNTLAHLFSLPNRLWTLGPDLAETIFDAGARTAAVRQARATYDEDVATYRNTVLTAFSSVEDSLSSVNHLRVQEASFANIFRRNQQLFSSMQAQRDFGAASEQDLLTQELTLVEAEQSLRDTQSVLAQSSVTLVKNLGGGWQWDENKAASAAGHPLSSTAFSSMDSQARQLDAGSPPN</sequence>
<keyword evidence="2" id="KW-0472">Membrane</keyword>
<gene>
    <name evidence="4" type="ORF">FAZ95_23010</name>
</gene>
<dbReference type="KEGG" id="tvl:FAZ95_23010"/>
<dbReference type="Gene3D" id="1.20.1600.10">
    <property type="entry name" value="Outer membrane efflux proteins (OEP)"/>
    <property type="match status" value="1"/>
</dbReference>
<accession>A0A4P8IV43</accession>
<dbReference type="RefSeq" id="WP_137334840.1">
    <property type="nucleotide sequence ID" value="NZ_CP040078.1"/>
</dbReference>
<dbReference type="PANTHER" id="PTHR30203:SF33">
    <property type="entry name" value="BLR4455 PROTEIN"/>
    <property type="match status" value="1"/>
</dbReference>
<dbReference type="InterPro" id="IPR003423">
    <property type="entry name" value="OMP_efflux"/>
</dbReference>
<dbReference type="NCBIfam" id="TIGR01845">
    <property type="entry name" value="outer_NodT"/>
    <property type="match status" value="1"/>
</dbReference>
<keyword evidence="2" id="KW-1134">Transmembrane beta strand</keyword>
<dbReference type="InterPro" id="IPR010131">
    <property type="entry name" value="MdtP/NodT-like"/>
</dbReference>
<dbReference type="SUPFAM" id="SSF56954">
    <property type="entry name" value="Outer membrane efflux proteins (OEP)"/>
    <property type="match status" value="1"/>
</dbReference>
<proteinExistence type="inferred from homology"/>
<dbReference type="EMBL" id="CP040078">
    <property type="protein sequence ID" value="QCP52067.1"/>
    <property type="molecule type" value="Genomic_DNA"/>
</dbReference>
<protein>
    <submittedName>
        <fullName evidence="4">Efflux transporter outer membrane subunit</fullName>
    </submittedName>
</protein>
<evidence type="ECO:0000313" key="4">
    <source>
        <dbReference type="EMBL" id="QCP52067.1"/>
    </source>
</evidence>
<keyword evidence="2" id="KW-0812">Transmembrane</keyword>
<dbReference type="PANTHER" id="PTHR30203">
    <property type="entry name" value="OUTER MEMBRANE CATION EFFLUX PROTEIN"/>
    <property type="match status" value="1"/>
</dbReference>
<keyword evidence="5" id="KW-1185">Reference proteome</keyword>